<gene>
    <name evidence="2" type="ORF">COU10_03725</name>
</gene>
<dbReference type="AlphaFoldDB" id="A0A2H0UMK3"/>
<accession>A0A2H0UMK3</accession>
<protein>
    <submittedName>
        <fullName evidence="2">Uncharacterized protein</fullName>
    </submittedName>
</protein>
<evidence type="ECO:0000313" key="3">
    <source>
        <dbReference type="Proteomes" id="UP000230903"/>
    </source>
</evidence>
<feature type="non-terminal residue" evidence="2">
    <location>
        <position position="73"/>
    </location>
</feature>
<dbReference type="Proteomes" id="UP000230903">
    <property type="component" value="Unassembled WGS sequence"/>
</dbReference>
<sequence>MKVKNLNTQKREIAIVISSVTMLVVLILVVFFFSRGLSRKIEAVYTNPGNVGASGQDAKLEKYDEIIEKIFPD</sequence>
<evidence type="ECO:0000256" key="1">
    <source>
        <dbReference type="SAM" id="Phobius"/>
    </source>
</evidence>
<reference evidence="3" key="1">
    <citation type="submission" date="2017-09" db="EMBL/GenBank/DDBJ databases">
        <title>Depth-based differentiation of microbial function through sediment-hosted aquifers and enrichment of novel symbionts in the deep terrestrial subsurface.</title>
        <authorList>
            <person name="Probst A.J."/>
            <person name="Ladd B."/>
            <person name="Jarett J.K."/>
            <person name="Geller-Mcgrath D.E."/>
            <person name="Sieber C.M.K."/>
            <person name="Emerson J.B."/>
            <person name="Anantharaman K."/>
            <person name="Thomas B.C."/>
            <person name="Malmstrom R."/>
            <person name="Stieglmeier M."/>
            <person name="Klingl A."/>
            <person name="Woyke T."/>
            <person name="Ryan C.M."/>
            <person name="Banfield J.F."/>
        </authorList>
    </citation>
    <scope>NUCLEOTIDE SEQUENCE [LARGE SCALE GENOMIC DNA]</scope>
</reference>
<name>A0A2H0UMK3_9BACT</name>
<dbReference type="EMBL" id="PFBC01000056">
    <property type="protein sequence ID" value="PIR87618.1"/>
    <property type="molecule type" value="Genomic_DNA"/>
</dbReference>
<keyword evidence="1" id="KW-0472">Membrane</keyword>
<evidence type="ECO:0000313" key="2">
    <source>
        <dbReference type="EMBL" id="PIR87618.1"/>
    </source>
</evidence>
<keyword evidence="1" id="KW-0812">Transmembrane</keyword>
<comment type="caution">
    <text evidence="2">The sequence shown here is derived from an EMBL/GenBank/DDBJ whole genome shotgun (WGS) entry which is preliminary data.</text>
</comment>
<proteinExistence type="predicted"/>
<feature type="transmembrane region" description="Helical" evidence="1">
    <location>
        <begin position="13"/>
        <end position="33"/>
    </location>
</feature>
<keyword evidence="1" id="KW-1133">Transmembrane helix</keyword>
<organism evidence="2 3">
    <name type="scientific">Candidatus Harrisonbacteria bacterium CG10_big_fil_rev_8_21_14_0_10_45_28</name>
    <dbReference type="NCBI Taxonomy" id="1974586"/>
    <lineage>
        <taxon>Bacteria</taxon>
        <taxon>Candidatus Harrisoniibacteriota</taxon>
    </lineage>
</organism>